<name>A0ABZ3F5I4_9HELI</name>
<feature type="transmembrane region" description="Helical" evidence="2">
    <location>
        <begin position="44"/>
        <end position="64"/>
    </location>
</feature>
<evidence type="ECO:0000259" key="3">
    <source>
        <dbReference type="Pfam" id="PF13505"/>
    </source>
</evidence>
<protein>
    <submittedName>
        <fullName evidence="4">Outer membrane beta-barrel protein</fullName>
    </submittedName>
</protein>
<keyword evidence="1" id="KW-0732">Signal</keyword>
<evidence type="ECO:0000256" key="2">
    <source>
        <dbReference type="SAM" id="Phobius"/>
    </source>
</evidence>
<dbReference type="InterPro" id="IPR011250">
    <property type="entry name" value="OMP/PagP_B-barrel"/>
</dbReference>
<sequence>MNLGFLIEAKKEGKVPALFIGGNADIIEQVYFSRTQKSLQYGKGYSVFALSFYTIDPIVFLLQAQYRFNLPKSFEDRNIHNGDVFVLSPMIYFAINPYVSLNAGVKYQYQSRDKLNSSTISYAASSVGYVFGVAYEIKSRFIVFTDVETFNTLSYSSNTINLSFSYRI</sequence>
<dbReference type="Pfam" id="PF13505">
    <property type="entry name" value="OMP_b-brl"/>
    <property type="match status" value="1"/>
</dbReference>
<dbReference type="EMBL" id="CP145316">
    <property type="protein sequence ID" value="XAM17985.1"/>
    <property type="molecule type" value="Genomic_DNA"/>
</dbReference>
<feature type="transmembrane region" description="Helical" evidence="2">
    <location>
        <begin position="84"/>
        <end position="105"/>
    </location>
</feature>
<dbReference type="SUPFAM" id="SSF56925">
    <property type="entry name" value="OMPA-like"/>
    <property type="match status" value="1"/>
</dbReference>
<feature type="domain" description="Outer membrane protein beta-barrel" evidence="3">
    <location>
        <begin position="20"/>
        <end position="167"/>
    </location>
</feature>
<evidence type="ECO:0000256" key="1">
    <source>
        <dbReference type="ARBA" id="ARBA00022729"/>
    </source>
</evidence>
<keyword evidence="2" id="KW-0812">Transmembrane</keyword>
<dbReference type="InterPro" id="IPR027385">
    <property type="entry name" value="Beta-barrel_OMP"/>
</dbReference>
<proteinExistence type="predicted"/>
<organism evidence="4 5">
    <name type="scientific">Helicobacter mastomyrinus</name>
    <dbReference type="NCBI Taxonomy" id="287948"/>
    <lineage>
        <taxon>Bacteria</taxon>
        <taxon>Pseudomonadati</taxon>
        <taxon>Campylobacterota</taxon>
        <taxon>Epsilonproteobacteria</taxon>
        <taxon>Campylobacterales</taxon>
        <taxon>Helicobacteraceae</taxon>
        <taxon>Helicobacter</taxon>
    </lineage>
</organism>
<reference evidence="4 5" key="1">
    <citation type="submission" date="2024-02" db="EMBL/GenBank/DDBJ databases">
        <title>Genome and pathogenicity analysis of Helicobacter mastomyrinus isolated from mice.</title>
        <authorList>
            <person name="Zhu L."/>
        </authorList>
    </citation>
    <scope>NUCLEOTIDE SEQUENCE [LARGE SCALE GENOMIC DNA]</scope>
    <source>
        <strain evidence="4 5">Hm-17</strain>
    </source>
</reference>
<dbReference type="RefSeq" id="WP_343353500.1">
    <property type="nucleotide sequence ID" value="NZ_CP145316.1"/>
</dbReference>
<keyword evidence="2" id="KW-1133">Transmembrane helix</keyword>
<gene>
    <name evidence="4" type="ORF">V3I05_09910</name>
</gene>
<evidence type="ECO:0000313" key="4">
    <source>
        <dbReference type="EMBL" id="XAM17985.1"/>
    </source>
</evidence>
<keyword evidence="2" id="KW-0472">Membrane</keyword>
<keyword evidence="5" id="KW-1185">Reference proteome</keyword>
<evidence type="ECO:0000313" key="5">
    <source>
        <dbReference type="Proteomes" id="UP001434737"/>
    </source>
</evidence>
<accession>A0ABZ3F5I4</accession>
<dbReference type="Proteomes" id="UP001434737">
    <property type="component" value="Chromosome"/>
</dbReference>